<name>W9C7P9_SCLBF</name>
<dbReference type="HOGENOM" id="CLU_010194_44_6_1"/>
<comment type="caution">
    <text evidence="4">The sequence shown here is derived from an EMBL/GenBank/DDBJ whole genome shotgun (WGS) entry which is preliminary data.</text>
</comment>
<dbReference type="PANTHER" id="PTHR24320:SF282">
    <property type="entry name" value="WW DOMAIN-CONTAINING OXIDOREDUCTASE"/>
    <property type="match status" value="1"/>
</dbReference>
<organism evidence="4 5">
    <name type="scientific">Sclerotinia borealis (strain F-4128)</name>
    <dbReference type="NCBI Taxonomy" id="1432307"/>
    <lineage>
        <taxon>Eukaryota</taxon>
        <taxon>Fungi</taxon>
        <taxon>Dikarya</taxon>
        <taxon>Ascomycota</taxon>
        <taxon>Pezizomycotina</taxon>
        <taxon>Leotiomycetes</taxon>
        <taxon>Helotiales</taxon>
        <taxon>Sclerotiniaceae</taxon>
        <taxon>Sclerotinia</taxon>
    </lineage>
</organism>
<evidence type="ECO:0000256" key="3">
    <source>
        <dbReference type="ARBA" id="ARBA00023002"/>
    </source>
</evidence>
<keyword evidence="2" id="KW-0521">NADP</keyword>
<proteinExistence type="inferred from homology"/>
<comment type="similarity">
    <text evidence="1">Belongs to the short-chain dehydrogenases/reductases (SDR) family.</text>
</comment>
<dbReference type="OrthoDB" id="191139at2759"/>
<evidence type="ECO:0000256" key="2">
    <source>
        <dbReference type="ARBA" id="ARBA00022857"/>
    </source>
</evidence>
<reference evidence="4 5" key="1">
    <citation type="journal article" date="2014" name="Genome Announc.">
        <title>Draft genome sequence of Sclerotinia borealis, a psychrophilic plant pathogenic fungus.</title>
        <authorList>
            <person name="Mardanov A.V."/>
            <person name="Beletsky A.V."/>
            <person name="Kadnikov V.V."/>
            <person name="Ignatov A.N."/>
            <person name="Ravin N.V."/>
        </authorList>
    </citation>
    <scope>NUCLEOTIDE SEQUENCE [LARGE SCALE GENOMIC DNA]</scope>
    <source>
        <strain evidence="5">F-4157</strain>
    </source>
</reference>
<keyword evidence="5" id="KW-1185">Reference proteome</keyword>
<dbReference type="EMBL" id="AYSA01000567">
    <property type="protein sequence ID" value="ESZ90894.1"/>
    <property type="molecule type" value="Genomic_DNA"/>
</dbReference>
<evidence type="ECO:0000313" key="5">
    <source>
        <dbReference type="Proteomes" id="UP000019487"/>
    </source>
</evidence>
<dbReference type="PRINTS" id="PR00081">
    <property type="entry name" value="GDHRDH"/>
</dbReference>
<dbReference type="Gene3D" id="3.40.50.720">
    <property type="entry name" value="NAD(P)-binding Rossmann-like Domain"/>
    <property type="match status" value="1"/>
</dbReference>
<dbReference type="STRING" id="1432307.W9C7P9"/>
<evidence type="ECO:0000313" key="4">
    <source>
        <dbReference type="EMBL" id="ESZ90894.1"/>
    </source>
</evidence>
<dbReference type="PANTHER" id="PTHR24320">
    <property type="entry name" value="RETINOL DEHYDROGENASE"/>
    <property type="match status" value="1"/>
</dbReference>
<gene>
    <name evidence="4" type="ORF">SBOR_8735</name>
</gene>
<dbReference type="InterPro" id="IPR036291">
    <property type="entry name" value="NAD(P)-bd_dom_sf"/>
</dbReference>
<dbReference type="Proteomes" id="UP000019487">
    <property type="component" value="Unassembled WGS sequence"/>
</dbReference>
<protein>
    <submittedName>
        <fullName evidence="4">Uncharacterized protein</fullName>
    </submittedName>
</protein>
<dbReference type="AlphaFoldDB" id="W9C7P9"/>
<dbReference type="InterPro" id="IPR002347">
    <property type="entry name" value="SDR_fam"/>
</dbReference>
<sequence>MLYGFFGLGGVSFKPEKDIPDLSGKVILVTGGNVGLGLETILQLSKHNPSHIYLAARSEPKATAAIKEIQTKVPNASITFIQCDLTSLASVQECTTQFKTKESRLDLLFLNAGIMAVPAATTEQGYEIQFGTNHVGHALLTKLLLPTLLKTAEQKDADVRVISLSSLGHTLGPFGGIKFDDLKTDMNTYPTSSRYGQSKLSNILFAKGLNKRYGERGITAVSVHPGVVNTNLYGTALEKYGVFGKIGGVVRDLAFTSMADGVKNQLWAAVANKGNAKGEVLKGEYYTPVGISGNGNKYTGDEKLADDLWEWTEEELAGYLNV</sequence>
<dbReference type="GO" id="GO:0016491">
    <property type="term" value="F:oxidoreductase activity"/>
    <property type="evidence" value="ECO:0007669"/>
    <property type="project" value="UniProtKB-KW"/>
</dbReference>
<dbReference type="Pfam" id="PF00106">
    <property type="entry name" value="adh_short"/>
    <property type="match status" value="1"/>
</dbReference>
<dbReference type="SUPFAM" id="SSF51735">
    <property type="entry name" value="NAD(P)-binding Rossmann-fold domains"/>
    <property type="match status" value="1"/>
</dbReference>
<accession>W9C7P9</accession>
<evidence type="ECO:0000256" key="1">
    <source>
        <dbReference type="ARBA" id="ARBA00006484"/>
    </source>
</evidence>
<keyword evidence="3" id="KW-0560">Oxidoreductase</keyword>